<gene>
    <name evidence="2" type="ORF">FOZ60_004176</name>
</gene>
<keyword evidence="1" id="KW-0732">Signal</keyword>
<dbReference type="Proteomes" id="UP000541610">
    <property type="component" value="Unassembled WGS sequence"/>
</dbReference>
<protein>
    <submittedName>
        <fullName evidence="2">Uncharacterized protein</fullName>
    </submittedName>
</protein>
<name>A0A7J6NTQ9_PEROL</name>
<comment type="caution">
    <text evidence="2">The sequence shown here is derived from an EMBL/GenBank/DDBJ whole genome shotgun (WGS) entry which is preliminary data.</text>
</comment>
<evidence type="ECO:0000313" key="3">
    <source>
        <dbReference type="Proteomes" id="UP000541610"/>
    </source>
</evidence>
<proteinExistence type="predicted"/>
<evidence type="ECO:0000256" key="1">
    <source>
        <dbReference type="SAM" id="SignalP"/>
    </source>
</evidence>
<dbReference type="EMBL" id="JABANP010000192">
    <property type="protein sequence ID" value="KAF4687254.1"/>
    <property type="molecule type" value="Genomic_DNA"/>
</dbReference>
<dbReference type="AlphaFoldDB" id="A0A7J6NTQ9"/>
<feature type="signal peptide" evidence="1">
    <location>
        <begin position="1"/>
        <end position="20"/>
    </location>
</feature>
<evidence type="ECO:0000313" key="2">
    <source>
        <dbReference type="EMBL" id="KAF4687254.1"/>
    </source>
</evidence>
<reference evidence="2 3" key="1">
    <citation type="submission" date="2020-04" db="EMBL/GenBank/DDBJ databases">
        <title>Perkinsus olseni comparative genomics.</title>
        <authorList>
            <person name="Bogema D.R."/>
        </authorList>
    </citation>
    <scope>NUCLEOTIDE SEQUENCE [LARGE SCALE GENOMIC DNA]</scope>
    <source>
        <strain evidence="2">00978-12</strain>
    </source>
</reference>
<sequence length="248" mass="27849">MMKPVATWFIAVTLALVVASDDLFIGEYQLLAAPLRVRARVWNSSLLLFFERLVNPKFWVSGEPMRLTGGPDTYTVNHADFEGFKRFINGHTGTPSMPKVNIQNGDLTNLTDYHPLLFNTILQGKEVTFFRRALPLIPGTYVHTEGLSFALILRITSSVEMTFKCRNGRRDRQFQHTFRDLIVGEVTNAQFGKGEDYKKFIDEVAVGCARTDLPTGSPTFYLFSATDSGVYLELDGAPPKTFALVKIL</sequence>
<accession>A0A7J6NTQ9</accession>
<organism evidence="2 3">
    <name type="scientific">Perkinsus olseni</name>
    <name type="common">Perkinsus atlanticus</name>
    <dbReference type="NCBI Taxonomy" id="32597"/>
    <lineage>
        <taxon>Eukaryota</taxon>
        <taxon>Sar</taxon>
        <taxon>Alveolata</taxon>
        <taxon>Perkinsozoa</taxon>
        <taxon>Perkinsea</taxon>
        <taxon>Perkinsida</taxon>
        <taxon>Perkinsidae</taxon>
        <taxon>Perkinsus</taxon>
    </lineage>
</organism>
<feature type="chain" id="PRO_5029498206" evidence="1">
    <location>
        <begin position="21"/>
        <end position="248"/>
    </location>
</feature>